<keyword evidence="2" id="KW-0805">Transcription regulation</keyword>
<reference evidence="7 8" key="1">
    <citation type="submission" date="2017-05" db="EMBL/GenBank/DDBJ databases">
        <authorList>
            <person name="Varghese N."/>
            <person name="Submissions S."/>
        </authorList>
    </citation>
    <scope>NUCLEOTIDE SEQUENCE [LARGE SCALE GENOMIC DNA]</scope>
    <source>
        <strain evidence="7 8">DSM 21342</strain>
    </source>
</reference>
<evidence type="ECO:0000259" key="6">
    <source>
        <dbReference type="Pfam" id="PF08281"/>
    </source>
</evidence>
<dbReference type="RefSeq" id="WP_142601100.1">
    <property type="nucleotide sequence ID" value="NZ_FXSZ01000001.1"/>
</dbReference>
<feature type="domain" description="RNA polymerase sigma-70 region 2" evidence="5">
    <location>
        <begin position="25"/>
        <end position="91"/>
    </location>
</feature>
<dbReference type="NCBIfam" id="TIGR02985">
    <property type="entry name" value="Sig70_bacteroi1"/>
    <property type="match status" value="1"/>
</dbReference>
<dbReference type="GO" id="GO:0006352">
    <property type="term" value="P:DNA-templated transcription initiation"/>
    <property type="evidence" value="ECO:0007669"/>
    <property type="project" value="InterPro"/>
</dbReference>
<dbReference type="PANTHER" id="PTHR43133">
    <property type="entry name" value="RNA POLYMERASE ECF-TYPE SIGMA FACTO"/>
    <property type="match status" value="1"/>
</dbReference>
<feature type="domain" description="RNA polymerase sigma factor 70 region 4 type 2" evidence="6">
    <location>
        <begin position="122"/>
        <end position="174"/>
    </location>
</feature>
<dbReference type="Pfam" id="PF08281">
    <property type="entry name" value="Sigma70_r4_2"/>
    <property type="match status" value="1"/>
</dbReference>
<dbReference type="InterPro" id="IPR014327">
    <property type="entry name" value="RNA_pol_sigma70_bacteroid"/>
</dbReference>
<dbReference type="InterPro" id="IPR036388">
    <property type="entry name" value="WH-like_DNA-bd_sf"/>
</dbReference>
<evidence type="ECO:0000313" key="7">
    <source>
        <dbReference type="EMBL" id="SMO38855.1"/>
    </source>
</evidence>
<keyword evidence="4" id="KW-0804">Transcription</keyword>
<dbReference type="InterPro" id="IPR013324">
    <property type="entry name" value="RNA_pol_sigma_r3/r4-like"/>
</dbReference>
<evidence type="ECO:0000256" key="3">
    <source>
        <dbReference type="ARBA" id="ARBA00023082"/>
    </source>
</evidence>
<dbReference type="SUPFAM" id="SSF88946">
    <property type="entry name" value="Sigma2 domain of RNA polymerase sigma factors"/>
    <property type="match status" value="1"/>
</dbReference>
<dbReference type="AlphaFoldDB" id="A0A521AVM5"/>
<dbReference type="Gene3D" id="1.10.1740.10">
    <property type="match status" value="1"/>
</dbReference>
<evidence type="ECO:0000313" key="8">
    <source>
        <dbReference type="Proteomes" id="UP000315971"/>
    </source>
</evidence>
<dbReference type="GO" id="GO:0016987">
    <property type="term" value="F:sigma factor activity"/>
    <property type="evidence" value="ECO:0007669"/>
    <property type="project" value="UniProtKB-KW"/>
</dbReference>
<proteinExistence type="inferred from homology"/>
<evidence type="ECO:0000256" key="2">
    <source>
        <dbReference type="ARBA" id="ARBA00023015"/>
    </source>
</evidence>
<dbReference type="Proteomes" id="UP000315971">
    <property type="component" value="Unassembled WGS sequence"/>
</dbReference>
<protein>
    <submittedName>
        <fullName evidence="7">RNA polymerase sigma-70 factor, ECF subfamily</fullName>
    </submittedName>
</protein>
<dbReference type="InterPro" id="IPR039425">
    <property type="entry name" value="RNA_pol_sigma-70-like"/>
</dbReference>
<keyword evidence="3" id="KW-0731">Sigma factor</keyword>
<evidence type="ECO:0000259" key="5">
    <source>
        <dbReference type="Pfam" id="PF04542"/>
    </source>
</evidence>
<dbReference type="InterPro" id="IPR007627">
    <property type="entry name" value="RNA_pol_sigma70_r2"/>
</dbReference>
<dbReference type="InterPro" id="IPR013249">
    <property type="entry name" value="RNA_pol_sigma70_r4_t2"/>
</dbReference>
<dbReference type="Gene3D" id="1.10.10.10">
    <property type="entry name" value="Winged helix-like DNA-binding domain superfamily/Winged helix DNA-binding domain"/>
    <property type="match status" value="1"/>
</dbReference>
<sequence length="202" mass="23445">MKFVLNNSNIINGFRNGEEVACRQLYALYYRPLCYFAQKLVHNKEEAEDIVVNTFLKLLNKKNDFDNLPDIKSFLYQAVRNTCFDFLRKSKYRDKANKEIEYLSEAYEFFGEEEMITANVLQIIYAEVENLPGQCKQIFKSIFIEGKSTSVVASEMGISTQTVLNQKTKALQKLRLILYKEGLYSIALFIYCLSCITCNHIS</sequence>
<dbReference type="Pfam" id="PF04542">
    <property type="entry name" value="Sigma70_r2"/>
    <property type="match status" value="1"/>
</dbReference>
<keyword evidence="8" id="KW-1185">Reference proteome</keyword>
<dbReference type="InterPro" id="IPR014284">
    <property type="entry name" value="RNA_pol_sigma-70_dom"/>
</dbReference>
<dbReference type="GO" id="GO:0003677">
    <property type="term" value="F:DNA binding"/>
    <property type="evidence" value="ECO:0007669"/>
    <property type="project" value="InterPro"/>
</dbReference>
<dbReference type="EMBL" id="FXSZ01000001">
    <property type="protein sequence ID" value="SMO38855.1"/>
    <property type="molecule type" value="Genomic_DNA"/>
</dbReference>
<comment type="similarity">
    <text evidence="1">Belongs to the sigma-70 factor family. ECF subfamily.</text>
</comment>
<dbReference type="OrthoDB" id="656273at2"/>
<name>A0A521AVM5_9SPHI</name>
<dbReference type="NCBIfam" id="TIGR02937">
    <property type="entry name" value="sigma70-ECF"/>
    <property type="match status" value="1"/>
</dbReference>
<evidence type="ECO:0000256" key="4">
    <source>
        <dbReference type="ARBA" id="ARBA00023163"/>
    </source>
</evidence>
<gene>
    <name evidence="7" type="ORF">SAMN06265350_101464</name>
</gene>
<dbReference type="PANTHER" id="PTHR43133:SF46">
    <property type="entry name" value="RNA POLYMERASE SIGMA-70 FACTOR ECF SUBFAMILY"/>
    <property type="match status" value="1"/>
</dbReference>
<dbReference type="SUPFAM" id="SSF88659">
    <property type="entry name" value="Sigma3 and sigma4 domains of RNA polymerase sigma factors"/>
    <property type="match status" value="1"/>
</dbReference>
<evidence type="ECO:0000256" key="1">
    <source>
        <dbReference type="ARBA" id="ARBA00010641"/>
    </source>
</evidence>
<dbReference type="InterPro" id="IPR013325">
    <property type="entry name" value="RNA_pol_sigma_r2"/>
</dbReference>
<accession>A0A521AVM5</accession>
<organism evidence="7 8">
    <name type="scientific">Solitalea koreensis</name>
    <dbReference type="NCBI Taxonomy" id="543615"/>
    <lineage>
        <taxon>Bacteria</taxon>
        <taxon>Pseudomonadati</taxon>
        <taxon>Bacteroidota</taxon>
        <taxon>Sphingobacteriia</taxon>
        <taxon>Sphingobacteriales</taxon>
        <taxon>Sphingobacteriaceae</taxon>
        <taxon>Solitalea</taxon>
    </lineage>
</organism>